<protein>
    <submittedName>
        <fullName evidence="2">Uncharacterized protein</fullName>
    </submittedName>
</protein>
<sequence length="44" mass="4979">MAFKESAVVPLALHLVDRSSKAIHYVSKECRRKARQGVKLISVR</sequence>
<dbReference type="AlphaFoldDB" id="A0AAF5PI09"/>
<dbReference type="WBParaSite" id="mrna-Wban_00973">
    <property type="protein sequence ID" value="mrna-Wban_00973"/>
    <property type="gene ID" value="Wban_00973"/>
</dbReference>
<organism evidence="1 2">
    <name type="scientific">Wuchereria bancrofti</name>
    <dbReference type="NCBI Taxonomy" id="6293"/>
    <lineage>
        <taxon>Eukaryota</taxon>
        <taxon>Metazoa</taxon>
        <taxon>Ecdysozoa</taxon>
        <taxon>Nematoda</taxon>
        <taxon>Chromadorea</taxon>
        <taxon>Rhabditida</taxon>
        <taxon>Spirurina</taxon>
        <taxon>Spiruromorpha</taxon>
        <taxon>Filarioidea</taxon>
        <taxon>Onchocercidae</taxon>
        <taxon>Wuchereria</taxon>
    </lineage>
</organism>
<reference evidence="1" key="2">
    <citation type="journal article" date="2016" name="Mol. Ecol.">
        <title>Population genomics of the filarial nematode parasite Wuchereria bancrofti from mosquitoes.</title>
        <authorList>
            <person name="Small S.T."/>
            <person name="Reimer L.J."/>
            <person name="Tisch D.J."/>
            <person name="King C.L."/>
            <person name="Christensen B.M."/>
            <person name="Siba P.M."/>
            <person name="Kazura J.W."/>
            <person name="Serre D."/>
            <person name="Zimmerman P.A."/>
        </authorList>
    </citation>
    <scope>NUCLEOTIDE SEQUENCE</scope>
    <source>
        <strain evidence="1">pt0022</strain>
    </source>
</reference>
<accession>A0AAF5PI09</accession>
<evidence type="ECO:0000313" key="1">
    <source>
        <dbReference type="Proteomes" id="UP000093561"/>
    </source>
</evidence>
<evidence type="ECO:0000313" key="2">
    <source>
        <dbReference type="WBParaSite" id="mrna-Wban_00973"/>
    </source>
</evidence>
<reference evidence="2" key="3">
    <citation type="submission" date="2024-02" db="UniProtKB">
        <authorList>
            <consortium name="WormBaseParasite"/>
        </authorList>
    </citation>
    <scope>IDENTIFICATION</scope>
    <source>
        <strain evidence="2">pt0022</strain>
    </source>
</reference>
<name>A0AAF5PI09_WUCBA</name>
<proteinExistence type="predicted"/>
<dbReference type="Proteomes" id="UP000093561">
    <property type="component" value="Unassembled WGS sequence"/>
</dbReference>
<reference evidence="1" key="1">
    <citation type="submission" date="2015-03" db="EMBL/GenBank/DDBJ databases">
        <title>Wuchereria bancrofti Genome Sequencing Papua New Guinea Strain.</title>
        <authorList>
            <person name="Small S.T."/>
            <person name="Serre D."/>
            <person name="Zimmerman P.A."/>
        </authorList>
    </citation>
    <scope>NUCLEOTIDE SEQUENCE [LARGE SCALE GENOMIC DNA]</scope>
    <source>
        <strain evidence="1">pt0022</strain>
    </source>
</reference>